<dbReference type="OrthoDB" id="9812962at2"/>
<evidence type="ECO:0000259" key="2">
    <source>
        <dbReference type="Pfam" id="PF05257"/>
    </source>
</evidence>
<dbReference type="AlphaFoldDB" id="A0A386Z4Q1"/>
<feature type="transmembrane region" description="Helical" evidence="1">
    <location>
        <begin position="21"/>
        <end position="45"/>
    </location>
</feature>
<accession>A0A386Z4Q1</accession>
<feature type="domain" description="Peptidase C51" evidence="2">
    <location>
        <begin position="104"/>
        <end position="193"/>
    </location>
</feature>
<gene>
    <name evidence="3" type="ORF">D7D52_01480</name>
</gene>
<dbReference type="RefSeq" id="WP_120734705.1">
    <property type="nucleotide sequence ID" value="NZ_CP032568.1"/>
</dbReference>
<name>A0A386Z4Q1_9NOCA</name>
<protein>
    <submittedName>
        <fullName evidence="3">CHAP domain-containing protein</fullName>
    </submittedName>
</protein>
<keyword evidence="1" id="KW-0812">Transmembrane</keyword>
<dbReference type="Proteomes" id="UP000267164">
    <property type="component" value="Chromosome"/>
</dbReference>
<reference evidence="3 4" key="1">
    <citation type="submission" date="2018-09" db="EMBL/GenBank/DDBJ databases">
        <title>Nocardia yunnanensis sp. nov., an actinomycete isolated from a soil sample.</title>
        <authorList>
            <person name="Zhang J."/>
        </authorList>
    </citation>
    <scope>NUCLEOTIDE SEQUENCE [LARGE SCALE GENOMIC DNA]</scope>
    <source>
        <strain evidence="3 4">CFHS0054</strain>
    </source>
</reference>
<evidence type="ECO:0000313" key="3">
    <source>
        <dbReference type="EMBL" id="AYF72762.1"/>
    </source>
</evidence>
<keyword evidence="1" id="KW-1133">Transmembrane helix</keyword>
<evidence type="ECO:0000313" key="4">
    <source>
        <dbReference type="Proteomes" id="UP000267164"/>
    </source>
</evidence>
<keyword evidence="1" id="KW-0472">Membrane</keyword>
<sequence>MTVETERSSRATRPRRRLRGLVLGLVALVVVSALSVGGVLGVRWWQHGRHEEPYGPRAMDGRLLHDFPAVDVTALNPDQARVAQVLRQQFEDQSGRDKYSEGVDEPWCADFVSWVMRESGHPLSNPNSGSWRIPGVYTLEEYFRGQHRFEEANNIYRPQVGDVVMYADSSVFHQHTNIVIAVDSDTITTVGGNEAGESGGVAIHKFRPSGTSGLVGFGRLGTP</sequence>
<organism evidence="3 4">
    <name type="scientific">Nocardia yunnanensis</name>
    <dbReference type="NCBI Taxonomy" id="2382165"/>
    <lineage>
        <taxon>Bacteria</taxon>
        <taxon>Bacillati</taxon>
        <taxon>Actinomycetota</taxon>
        <taxon>Actinomycetes</taxon>
        <taxon>Mycobacteriales</taxon>
        <taxon>Nocardiaceae</taxon>
        <taxon>Nocardia</taxon>
    </lineage>
</organism>
<dbReference type="Pfam" id="PF05257">
    <property type="entry name" value="CHAP"/>
    <property type="match status" value="1"/>
</dbReference>
<dbReference type="EMBL" id="CP032568">
    <property type="protein sequence ID" value="AYF72762.1"/>
    <property type="molecule type" value="Genomic_DNA"/>
</dbReference>
<evidence type="ECO:0000256" key="1">
    <source>
        <dbReference type="SAM" id="Phobius"/>
    </source>
</evidence>
<proteinExistence type="predicted"/>
<dbReference type="KEGG" id="nyu:D7D52_01480"/>
<dbReference type="InterPro" id="IPR007921">
    <property type="entry name" value="CHAP_dom"/>
</dbReference>
<keyword evidence="4" id="KW-1185">Reference proteome</keyword>